<evidence type="ECO:0000259" key="7">
    <source>
        <dbReference type="Pfam" id="PF00248"/>
    </source>
</evidence>
<dbReference type="PANTHER" id="PTHR43827">
    <property type="entry name" value="2,5-DIKETO-D-GLUCONIC ACID REDUCTASE"/>
    <property type="match status" value="1"/>
</dbReference>
<evidence type="ECO:0000256" key="3">
    <source>
        <dbReference type="ARBA" id="ARBA00023002"/>
    </source>
</evidence>
<evidence type="ECO:0000313" key="10">
    <source>
        <dbReference type="Proteomes" id="UP000261032"/>
    </source>
</evidence>
<dbReference type="AlphaFoldDB" id="A0A3E3EDI6"/>
<feature type="domain" description="NADP-dependent oxidoreductase" evidence="7">
    <location>
        <begin position="29"/>
        <end position="253"/>
    </location>
</feature>
<evidence type="ECO:0000256" key="5">
    <source>
        <dbReference type="PIRSR" id="PIRSR000097-2"/>
    </source>
</evidence>
<dbReference type="EMBL" id="JAQLKE010000006">
    <property type="protein sequence ID" value="MDB7083229.1"/>
    <property type="molecule type" value="Genomic_DNA"/>
</dbReference>
<sequence>MEYIQLNNGIKMPSIGFGVYQIPLLMTKQCVLDALAIGYRHIDTARNYGNEREVGEALIDSGISRAEIFLTTKIYGADSYRQACQYIDEALNKLQTKYIDLMLFHWPSGNITETYRAMEDYYKAGKLKAIGLSNFFIHDFNTVISSCTIIPMVNQVEAHIFHQRKVFQKDMNQYGIKLEAWSPLACGKNNIFGNLILEKIAKSHRKSTAQVALRFLNQKGIAIIPKSIHKDRIKENWEIFDFELTNDEMKEIELLDCDCSLFSWYE</sequence>
<dbReference type="Proteomes" id="UP001211987">
    <property type="component" value="Unassembled WGS sequence"/>
</dbReference>
<proteinExistence type="inferred from homology"/>
<name>A0A3E3EDI6_9FIRM</name>
<dbReference type="PRINTS" id="PR00069">
    <property type="entry name" value="ALDKETRDTASE"/>
</dbReference>
<comment type="caution">
    <text evidence="9">The sequence shown here is derived from an EMBL/GenBank/DDBJ whole genome shotgun (WGS) entry which is preliminary data.</text>
</comment>
<dbReference type="PROSITE" id="PS00798">
    <property type="entry name" value="ALDOKETO_REDUCTASE_1"/>
    <property type="match status" value="1"/>
</dbReference>
<evidence type="ECO:0000313" key="9">
    <source>
        <dbReference type="EMBL" id="RGD84444.1"/>
    </source>
</evidence>
<evidence type="ECO:0000256" key="4">
    <source>
        <dbReference type="PIRSR" id="PIRSR000097-1"/>
    </source>
</evidence>
<dbReference type="PANTHER" id="PTHR43827:SF3">
    <property type="entry name" value="NADP-DEPENDENT OXIDOREDUCTASE DOMAIN-CONTAINING PROTEIN"/>
    <property type="match status" value="1"/>
</dbReference>
<dbReference type="EMBL" id="QUSL01000016">
    <property type="protein sequence ID" value="RGD84444.1"/>
    <property type="molecule type" value="Genomic_DNA"/>
</dbReference>
<accession>A0A3E3EDI6</accession>
<dbReference type="FunFam" id="3.20.20.100:FF:000015">
    <property type="entry name" value="Oxidoreductase, aldo/keto reductase family"/>
    <property type="match status" value="1"/>
</dbReference>
<keyword evidence="3" id="KW-0560">Oxidoreductase</keyword>
<organism evidence="9 10">
    <name type="scientific">Thomasclavelia ramosa</name>
    <dbReference type="NCBI Taxonomy" id="1547"/>
    <lineage>
        <taxon>Bacteria</taxon>
        <taxon>Bacillati</taxon>
        <taxon>Bacillota</taxon>
        <taxon>Erysipelotrichia</taxon>
        <taxon>Erysipelotrichales</taxon>
        <taxon>Coprobacillaceae</taxon>
        <taxon>Thomasclavelia</taxon>
    </lineage>
</organism>
<dbReference type="InterPro" id="IPR018170">
    <property type="entry name" value="Aldo/ket_reductase_CS"/>
</dbReference>
<dbReference type="InterPro" id="IPR020471">
    <property type="entry name" value="AKR"/>
</dbReference>
<evidence type="ECO:0000313" key="8">
    <source>
        <dbReference type="EMBL" id="MDB7083229.1"/>
    </source>
</evidence>
<feature type="active site" description="Proton donor" evidence="4">
    <location>
        <position position="48"/>
    </location>
</feature>
<reference evidence="9 10" key="1">
    <citation type="submission" date="2018-08" db="EMBL/GenBank/DDBJ databases">
        <title>A genome reference for cultivated species of the human gut microbiota.</title>
        <authorList>
            <person name="Zou Y."/>
            <person name="Xue W."/>
            <person name="Luo G."/>
        </authorList>
    </citation>
    <scope>NUCLEOTIDE SEQUENCE [LARGE SCALE GENOMIC DNA]</scope>
    <source>
        <strain evidence="9 10">OM06-4</strain>
    </source>
</reference>
<feature type="binding site" evidence="5">
    <location>
        <position position="105"/>
    </location>
    <ligand>
        <name>substrate</name>
    </ligand>
</feature>
<evidence type="ECO:0000256" key="1">
    <source>
        <dbReference type="ARBA" id="ARBA00007905"/>
    </source>
</evidence>
<comment type="similarity">
    <text evidence="1">Belongs to the aldo/keto reductase family.</text>
</comment>
<evidence type="ECO:0000256" key="6">
    <source>
        <dbReference type="PIRSR" id="PIRSR000097-3"/>
    </source>
</evidence>
<dbReference type="RefSeq" id="WP_003535847.1">
    <property type="nucleotide sequence ID" value="NZ_BAABXX010000001.1"/>
</dbReference>
<keyword evidence="2" id="KW-0521">NADP</keyword>
<dbReference type="InterPro" id="IPR023210">
    <property type="entry name" value="NADP_OxRdtase_dom"/>
</dbReference>
<dbReference type="InterPro" id="IPR036812">
    <property type="entry name" value="NAD(P)_OxRdtase_dom_sf"/>
</dbReference>
<gene>
    <name evidence="9" type="ORF">DXB93_10815</name>
    <name evidence="8" type="ORF">PM738_05390</name>
</gene>
<dbReference type="PROSITE" id="PS00063">
    <property type="entry name" value="ALDOKETO_REDUCTASE_3"/>
    <property type="match status" value="1"/>
</dbReference>
<dbReference type="Pfam" id="PF00248">
    <property type="entry name" value="Aldo_ket_red"/>
    <property type="match status" value="1"/>
</dbReference>
<dbReference type="SUPFAM" id="SSF51430">
    <property type="entry name" value="NAD(P)-linked oxidoreductase"/>
    <property type="match status" value="1"/>
</dbReference>
<feature type="site" description="Lowers pKa of active site Tyr" evidence="6">
    <location>
        <position position="73"/>
    </location>
</feature>
<protein>
    <submittedName>
        <fullName evidence="9">Aldo/keto reductase</fullName>
    </submittedName>
</protein>
<dbReference type="Gene3D" id="3.20.20.100">
    <property type="entry name" value="NADP-dependent oxidoreductase domain"/>
    <property type="match status" value="1"/>
</dbReference>
<dbReference type="PIRSF" id="PIRSF000097">
    <property type="entry name" value="AKR"/>
    <property type="match status" value="1"/>
</dbReference>
<dbReference type="GeneID" id="64194792"/>
<dbReference type="GO" id="GO:0016616">
    <property type="term" value="F:oxidoreductase activity, acting on the CH-OH group of donors, NAD or NADP as acceptor"/>
    <property type="evidence" value="ECO:0007669"/>
    <property type="project" value="UniProtKB-ARBA"/>
</dbReference>
<reference evidence="8" key="2">
    <citation type="submission" date="2023-01" db="EMBL/GenBank/DDBJ databases">
        <title>Human gut microbiome strain richness.</title>
        <authorList>
            <person name="Chen-Liaw A."/>
        </authorList>
    </citation>
    <scope>NUCLEOTIDE SEQUENCE</scope>
    <source>
        <strain evidence="8">1001217st2_G6_1001217B_191108</strain>
    </source>
</reference>
<dbReference type="Proteomes" id="UP000261032">
    <property type="component" value="Unassembled WGS sequence"/>
</dbReference>
<evidence type="ECO:0000256" key="2">
    <source>
        <dbReference type="ARBA" id="ARBA00022857"/>
    </source>
</evidence>